<comment type="caution">
    <text evidence="1">The sequence shown here is derived from an EMBL/GenBank/DDBJ whole genome shotgun (WGS) entry which is preliminary data.</text>
</comment>
<organism evidence="1">
    <name type="scientific">marine sediment metagenome</name>
    <dbReference type="NCBI Taxonomy" id="412755"/>
    <lineage>
        <taxon>unclassified sequences</taxon>
        <taxon>metagenomes</taxon>
        <taxon>ecological metagenomes</taxon>
    </lineage>
</organism>
<protein>
    <submittedName>
        <fullName evidence="1">Uncharacterized protein</fullName>
    </submittedName>
</protein>
<dbReference type="EMBL" id="LAZR01047581">
    <property type="protein sequence ID" value="KKK93889.1"/>
    <property type="molecule type" value="Genomic_DNA"/>
</dbReference>
<sequence length="92" mass="10678">MRYLVEKNFVQVIGTIWMPATTCAMEYPLTAHDVENMGGFTRGNVEDWLTSHAGDFQSVDDFRATFGDEWIEWDSEESEFTYNDCMFPSEDD</sequence>
<reference evidence="1" key="1">
    <citation type="journal article" date="2015" name="Nature">
        <title>Complex archaea that bridge the gap between prokaryotes and eukaryotes.</title>
        <authorList>
            <person name="Spang A."/>
            <person name="Saw J.H."/>
            <person name="Jorgensen S.L."/>
            <person name="Zaremba-Niedzwiedzka K."/>
            <person name="Martijn J."/>
            <person name="Lind A.E."/>
            <person name="van Eijk R."/>
            <person name="Schleper C."/>
            <person name="Guy L."/>
            <person name="Ettema T.J."/>
        </authorList>
    </citation>
    <scope>NUCLEOTIDE SEQUENCE</scope>
</reference>
<gene>
    <name evidence="1" type="ORF">LCGC14_2688370</name>
</gene>
<name>A0A0F9BU11_9ZZZZ</name>
<proteinExistence type="predicted"/>
<accession>A0A0F9BU11</accession>
<evidence type="ECO:0000313" key="1">
    <source>
        <dbReference type="EMBL" id="KKK93889.1"/>
    </source>
</evidence>
<dbReference type="AlphaFoldDB" id="A0A0F9BU11"/>